<evidence type="ECO:0000313" key="2">
    <source>
        <dbReference type="Proteomes" id="UP000192067"/>
    </source>
</evidence>
<dbReference type="AlphaFoldDB" id="A0AAC9R5H1"/>
<reference evidence="1 2" key="1">
    <citation type="journal article" date="2017" name="BMC Genomics">
        <title>Comparative and functional genomics of the Lactococcus lactis taxon; insights into evolution and niche adaptation.</title>
        <authorList>
            <person name="Kelleher P."/>
            <person name="Bottacini F."/>
            <person name="Mahony J."/>
            <person name="Kilcawley K.N."/>
            <person name="van Sinderen D."/>
        </authorList>
    </citation>
    <scope>NUCLEOTIDE SEQUENCE [LARGE SCALE GENOMIC DNA]</scope>
    <source>
        <strain evidence="1 2">UC11</strain>
    </source>
</reference>
<sequence>MIEEKFEKIYDFEFCKNLLEQTSNNWEKMRFEIKQSIFGISQEHNLAYLIKMNFETYLKKLNKSQIMVKLDEQNITFINRMNLMKKKVAIRIPYENYDTSYDFLNEVNQLVSSDGAVALFANNVPYSLEYGVVIETLNNFEEITKLAEKYSYQLDYSFGITELAEGMQHQQYNVADIGQFMTLEDIKLRVSTVVLFDSKTGLENKGVGFRRPHKKKVFISYSHKNKEEVSGIVSQL</sequence>
<protein>
    <submittedName>
        <fullName evidence="1">Uncharacterized protein</fullName>
    </submittedName>
</protein>
<proteinExistence type="predicted"/>
<gene>
    <name evidence="1" type="ORF">LLUC11_1151</name>
</gene>
<accession>A0AAC9R5H1</accession>
<dbReference type="EMBL" id="CP015904">
    <property type="protein sequence ID" value="ARE13484.1"/>
    <property type="molecule type" value="Genomic_DNA"/>
</dbReference>
<organism evidence="1 2">
    <name type="scientific">Lactococcus lactis subsp. lactis</name>
    <name type="common">Streptococcus lactis</name>
    <dbReference type="NCBI Taxonomy" id="1360"/>
    <lineage>
        <taxon>Bacteria</taxon>
        <taxon>Bacillati</taxon>
        <taxon>Bacillota</taxon>
        <taxon>Bacilli</taxon>
        <taxon>Lactobacillales</taxon>
        <taxon>Streptococcaceae</taxon>
        <taxon>Lactococcus</taxon>
    </lineage>
</organism>
<name>A0AAC9R5H1_LACLL</name>
<evidence type="ECO:0000313" key="1">
    <source>
        <dbReference type="EMBL" id="ARE13484.1"/>
    </source>
</evidence>
<dbReference type="RefSeq" id="WP_081199654.1">
    <property type="nucleotide sequence ID" value="NZ_CP015903.2"/>
</dbReference>
<dbReference type="Proteomes" id="UP000192067">
    <property type="component" value="Chromosome"/>
</dbReference>